<dbReference type="GO" id="GO:0035556">
    <property type="term" value="P:intracellular signal transduction"/>
    <property type="evidence" value="ECO:0007669"/>
    <property type="project" value="InterPro"/>
</dbReference>
<dbReference type="Pfam" id="PF00610">
    <property type="entry name" value="DEP"/>
    <property type="match status" value="1"/>
</dbReference>
<dbReference type="InterPro" id="IPR036390">
    <property type="entry name" value="WH_DNA-bd_sf"/>
</dbReference>
<dbReference type="EMBL" id="JARQWQ010000205">
    <property type="protein sequence ID" value="KAK2547197.1"/>
    <property type="molecule type" value="Genomic_DNA"/>
</dbReference>
<dbReference type="PROSITE" id="PS50186">
    <property type="entry name" value="DEP"/>
    <property type="match status" value="1"/>
</dbReference>
<evidence type="ECO:0000313" key="3">
    <source>
        <dbReference type="EMBL" id="KAK2547197.1"/>
    </source>
</evidence>
<sequence>MKRSSSDFCRGPFSATKLWNEVVRQMKYNVAVKRRRWRMRMFEDVFVASEAIDWLHGFLKESRNFCDDVTREQAVQLCSKFLKNGIISDAIRGEQYNGRFEDNGHLYRFTDKTRYSPYKTTRSPNKGETLTHKVDMRTGLPQTGCTIYQDEKNSDLKVEDRAASHSVSTPSLRSKAYNLRPKPLSTSRTPLVNKLNILSASKLDARGSLKSTGDVKRRRSSRRNSLEEVIWNPAAFVAQNRRSLTENEINQVWWSIATVRLKRLMDLDDEVVTSLRVEGYDISCVQSAIEVLPQWLISAMKCLIHWPNWDYREQSFPKYPGFERDVFKAIVQFFEEETCPLVPKHILQVFKKTVDFISKCKLTAVRSLQYCCLLIPVRNRELFKVLLKFMVRLLDNHTISLSDDLPSTETLIQSFSRTIFGATADMDVIRLMYFMLEKFPEFFKSPEGLEFQVQQRLLFLRNCRENKFTMPSESPLVSFCERVTPQEYQEQTLITSEHSLKDLLNKIAEDESLSAKERRKQLKQFEKSYPEIYKAKFPGDNSSSSSQASQSSERVKQVVKPLNILKNLR</sequence>
<accession>A0AAD9PQL7</accession>
<feature type="region of interest" description="Disordered" evidence="1">
    <location>
        <begin position="533"/>
        <end position="569"/>
    </location>
</feature>
<comment type="caution">
    <text evidence="3">The sequence shown here is derived from an EMBL/GenBank/DDBJ whole genome shotgun (WGS) entry which is preliminary data.</text>
</comment>
<organism evidence="3 4">
    <name type="scientific">Acropora cervicornis</name>
    <name type="common">Staghorn coral</name>
    <dbReference type="NCBI Taxonomy" id="6130"/>
    <lineage>
        <taxon>Eukaryota</taxon>
        <taxon>Metazoa</taxon>
        <taxon>Cnidaria</taxon>
        <taxon>Anthozoa</taxon>
        <taxon>Hexacorallia</taxon>
        <taxon>Scleractinia</taxon>
        <taxon>Astrocoeniina</taxon>
        <taxon>Acroporidae</taxon>
        <taxon>Acropora</taxon>
    </lineage>
</organism>
<protein>
    <submittedName>
        <fullName evidence="3">DEP domain-containing protein 1B</fullName>
    </submittedName>
</protein>
<gene>
    <name evidence="3" type="ORF">P5673_032972</name>
</gene>
<feature type="compositionally biased region" description="Low complexity" evidence="1">
    <location>
        <begin position="542"/>
        <end position="552"/>
    </location>
</feature>
<dbReference type="PANTHER" id="PTHR16206">
    <property type="entry name" value="DEP DOMAIN-CONTAINING"/>
    <property type="match status" value="1"/>
</dbReference>
<dbReference type="InterPro" id="IPR000591">
    <property type="entry name" value="DEP_dom"/>
</dbReference>
<dbReference type="SUPFAM" id="SSF48350">
    <property type="entry name" value="GTPase activation domain, GAP"/>
    <property type="match status" value="1"/>
</dbReference>
<evidence type="ECO:0000256" key="1">
    <source>
        <dbReference type="SAM" id="MobiDB-lite"/>
    </source>
</evidence>
<proteinExistence type="predicted"/>
<reference evidence="3" key="1">
    <citation type="journal article" date="2023" name="G3 (Bethesda)">
        <title>Whole genome assembly and annotation of the endangered Caribbean coral Acropora cervicornis.</title>
        <authorList>
            <person name="Selwyn J.D."/>
            <person name="Vollmer S.V."/>
        </authorList>
    </citation>
    <scope>NUCLEOTIDE SEQUENCE</scope>
    <source>
        <strain evidence="3">K2</strain>
    </source>
</reference>
<dbReference type="InterPro" id="IPR008936">
    <property type="entry name" value="Rho_GTPase_activation_prot"/>
</dbReference>
<dbReference type="SMART" id="SM00049">
    <property type="entry name" value="DEP"/>
    <property type="match status" value="1"/>
</dbReference>
<keyword evidence="4" id="KW-1185">Reference proteome</keyword>
<feature type="domain" description="DEP" evidence="2">
    <location>
        <begin position="26"/>
        <end position="111"/>
    </location>
</feature>
<evidence type="ECO:0000313" key="4">
    <source>
        <dbReference type="Proteomes" id="UP001249851"/>
    </source>
</evidence>
<dbReference type="Gene3D" id="1.10.10.10">
    <property type="entry name" value="Winged helix-like DNA-binding domain superfamily/Winged helix DNA-binding domain"/>
    <property type="match status" value="1"/>
</dbReference>
<dbReference type="AlphaFoldDB" id="A0AAD9PQL7"/>
<dbReference type="SUPFAM" id="SSF46785">
    <property type="entry name" value="Winged helix' DNA-binding domain"/>
    <property type="match status" value="1"/>
</dbReference>
<dbReference type="Proteomes" id="UP001249851">
    <property type="component" value="Unassembled WGS sequence"/>
</dbReference>
<reference evidence="3" key="2">
    <citation type="journal article" date="2023" name="Science">
        <title>Genomic signatures of disease resistance in endangered staghorn corals.</title>
        <authorList>
            <person name="Vollmer S.V."/>
            <person name="Selwyn J.D."/>
            <person name="Despard B.A."/>
            <person name="Roesel C.L."/>
        </authorList>
    </citation>
    <scope>NUCLEOTIDE SEQUENCE</scope>
    <source>
        <strain evidence="3">K2</strain>
    </source>
</reference>
<dbReference type="InterPro" id="IPR036388">
    <property type="entry name" value="WH-like_DNA-bd_sf"/>
</dbReference>
<dbReference type="PANTHER" id="PTHR16206:SF4">
    <property type="entry name" value="PROTEIN LET-99"/>
    <property type="match status" value="1"/>
</dbReference>
<evidence type="ECO:0000259" key="2">
    <source>
        <dbReference type="PROSITE" id="PS50186"/>
    </source>
</evidence>
<dbReference type="Gene3D" id="1.10.555.10">
    <property type="entry name" value="Rho GTPase activation protein"/>
    <property type="match status" value="1"/>
</dbReference>
<name>A0AAD9PQL7_ACRCE</name>